<evidence type="ECO:0000313" key="1">
    <source>
        <dbReference type="EMBL" id="KAB5548402.1"/>
    </source>
</evidence>
<sequence length="133" mass="14841">MMTFINCANPVNSHLYLDTGACLNGAKYSNVSLSIHSYVRVGGMKSSDLMELCSLERMTLLPFNDYKNMSFKEIHSLLEYGFELSWHSSRCGLCANGCYIEDSNRTHCIGFSTLEKTGGNRDKDVMNTAAEES</sequence>
<accession>A0A5N5M059</accession>
<dbReference type="EMBL" id="VDCV01000007">
    <property type="protein sequence ID" value="KAB5548402.1"/>
    <property type="molecule type" value="Genomic_DNA"/>
</dbReference>
<evidence type="ECO:0000313" key="2">
    <source>
        <dbReference type="Proteomes" id="UP000326939"/>
    </source>
</evidence>
<reference evidence="2" key="1">
    <citation type="journal article" date="2019" name="Gigascience">
        <title>De novo genome assembly of the endangered Acer yangbiense, a plant species with extremely small populations endemic to Yunnan Province, China.</title>
        <authorList>
            <person name="Yang J."/>
            <person name="Wariss H.M."/>
            <person name="Tao L."/>
            <person name="Zhang R."/>
            <person name="Yun Q."/>
            <person name="Hollingsworth P."/>
            <person name="Dao Z."/>
            <person name="Luo G."/>
            <person name="Guo H."/>
            <person name="Ma Y."/>
            <person name="Sun W."/>
        </authorList>
    </citation>
    <scope>NUCLEOTIDE SEQUENCE [LARGE SCALE GENOMIC DNA]</scope>
    <source>
        <strain evidence="2">cv. br00</strain>
    </source>
</reference>
<dbReference type="AlphaFoldDB" id="A0A5N5M059"/>
<comment type="caution">
    <text evidence="1">The sequence shown here is derived from an EMBL/GenBank/DDBJ whole genome shotgun (WGS) entry which is preliminary data.</text>
</comment>
<organism evidence="1 2">
    <name type="scientific">Salix brachista</name>
    <dbReference type="NCBI Taxonomy" id="2182728"/>
    <lineage>
        <taxon>Eukaryota</taxon>
        <taxon>Viridiplantae</taxon>
        <taxon>Streptophyta</taxon>
        <taxon>Embryophyta</taxon>
        <taxon>Tracheophyta</taxon>
        <taxon>Spermatophyta</taxon>
        <taxon>Magnoliopsida</taxon>
        <taxon>eudicotyledons</taxon>
        <taxon>Gunneridae</taxon>
        <taxon>Pentapetalae</taxon>
        <taxon>rosids</taxon>
        <taxon>fabids</taxon>
        <taxon>Malpighiales</taxon>
        <taxon>Salicaceae</taxon>
        <taxon>Saliceae</taxon>
        <taxon>Salix</taxon>
    </lineage>
</organism>
<proteinExistence type="predicted"/>
<gene>
    <name evidence="1" type="ORF">DKX38_011808</name>
</gene>
<dbReference type="Proteomes" id="UP000326939">
    <property type="component" value="Chromosome 7"/>
</dbReference>
<protein>
    <submittedName>
        <fullName evidence="1">Uncharacterized protein</fullName>
    </submittedName>
</protein>
<keyword evidence="2" id="KW-1185">Reference proteome</keyword>
<name>A0A5N5M059_9ROSI</name>